<evidence type="ECO:0000313" key="6">
    <source>
        <dbReference type="EMBL" id="PSC03464.1"/>
    </source>
</evidence>
<dbReference type="InterPro" id="IPR055438">
    <property type="entry name" value="AstE_AspA_cat"/>
</dbReference>
<comment type="cofactor">
    <cofactor evidence="1">
        <name>Zn(2+)</name>
        <dbReference type="ChEBI" id="CHEBI:29105"/>
    </cofactor>
</comment>
<dbReference type="PANTHER" id="PTHR37326:SF1">
    <property type="entry name" value="BLL3975 PROTEIN"/>
    <property type="match status" value="1"/>
</dbReference>
<evidence type="ECO:0000313" key="7">
    <source>
        <dbReference type="Proteomes" id="UP000239772"/>
    </source>
</evidence>
<organism evidence="6 7">
    <name type="scientific">Alsobacter soli</name>
    <dbReference type="NCBI Taxonomy" id="2109933"/>
    <lineage>
        <taxon>Bacteria</taxon>
        <taxon>Pseudomonadati</taxon>
        <taxon>Pseudomonadota</taxon>
        <taxon>Alphaproteobacteria</taxon>
        <taxon>Hyphomicrobiales</taxon>
        <taxon>Alsobacteraceae</taxon>
        <taxon>Alsobacter</taxon>
    </lineage>
</organism>
<comment type="caution">
    <text evidence="6">The sequence shown here is derived from an EMBL/GenBank/DDBJ whole genome shotgun (WGS) entry which is preliminary data.</text>
</comment>
<dbReference type="CDD" id="cd06250">
    <property type="entry name" value="M14_PaAOTO_like"/>
    <property type="match status" value="1"/>
</dbReference>
<dbReference type="GO" id="GO:0016788">
    <property type="term" value="F:hydrolase activity, acting on ester bonds"/>
    <property type="evidence" value="ECO:0007669"/>
    <property type="project" value="InterPro"/>
</dbReference>
<evidence type="ECO:0000256" key="3">
    <source>
        <dbReference type="ARBA" id="ARBA00022801"/>
    </source>
</evidence>
<evidence type="ECO:0000259" key="5">
    <source>
        <dbReference type="Pfam" id="PF24827"/>
    </source>
</evidence>
<dbReference type="PANTHER" id="PTHR37326">
    <property type="entry name" value="BLL3975 PROTEIN"/>
    <property type="match status" value="1"/>
</dbReference>
<dbReference type="AlphaFoldDB" id="A0A2T1HP81"/>
<accession>A0A2T1HP81</accession>
<proteinExistence type="predicted"/>
<name>A0A2T1HP81_9HYPH</name>
<keyword evidence="7" id="KW-1185">Reference proteome</keyword>
<keyword evidence="2" id="KW-0479">Metal-binding</keyword>
<sequence length="372" mass="38939">MRTEVLDLPPELPGLRRTLTVQRFGEPGARPLAYVQASLHADEIPGMMAVVHLRELLLRMERDGRINGEIILVPVANPLGLQQRVLGGHIGRFDLADGLNFNRGFPALGEAVAERVGARLGEDADANVQAIRAAALEAAEGLAAVTPAEHLKKALLRLALPADLVLDLHCDSEALVHLYTLTPLSDLGAELGAELGAGALLLADVSGDDPFDEAVTRPWVEVAARFPEHPVPLACFSCTVEFRGTQDVADSTGAADAAAIVRFLQRRGVLAGDPGPLPASLCEATELAASEPLSAPVAGIVAFRRDLGARVGAGETVAEVIDPYSGARTAVTATQGGLLFARTSARFAMPGQRLGKVAGTVPVQRGSKLLSP</sequence>
<feature type="domain" description="Succinylglutamate desuccinylase/Aspartoacylase catalytic" evidence="5">
    <location>
        <begin position="33"/>
        <end position="181"/>
    </location>
</feature>
<evidence type="ECO:0000256" key="2">
    <source>
        <dbReference type="ARBA" id="ARBA00022723"/>
    </source>
</evidence>
<dbReference type="GO" id="GO:0046872">
    <property type="term" value="F:metal ion binding"/>
    <property type="evidence" value="ECO:0007669"/>
    <property type="project" value="UniProtKB-KW"/>
</dbReference>
<dbReference type="InterPro" id="IPR053138">
    <property type="entry name" value="N-alpha-Ac-DABA_deacetylase"/>
</dbReference>
<protein>
    <submittedName>
        <fullName evidence="6">Deacylase</fullName>
    </submittedName>
</protein>
<gene>
    <name evidence="6" type="ORF">SLNSH_18945</name>
</gene>
<dbReference type="EMBL" id="PVZS01000025">
    <property type="protein sequence ID" value="PSC03464.1"/>
    <property type="molecule type" value="Genomic_DNA"/>
</dbReference>
<keyword evidence="3" id="KW-0378">Hydrolase</keyword>
<keyword evidence="4" id="KW-0862">Zinc</keyword>
<evidence type="ECO:0000256" key="1">
    <source>
        <dbReference type="ARBA" id="ARBA00001947"/>
    </source>
</evidence>
<dbReference type="SUPFAM" id="SSF53187">
    <property type="entry name" value="Zn-dependent exopeptidases"/>
    <property type="match status" value="1"/>
</dbReference>
<dbReference type="RefSeq" id="WP_106338768.1">
    <property type="nucleotide sequence ID" value="NZ_PVZS01000025.1"/>
</dbReference>
<dbReference type="Gene3D" id="3.40.630.10">
    <property type="entry name" value="Zn peptidases"/>
    <property type="match status" value="1"/>
</dbReference>
<dbReference type="Pfam" id="PF24827">
    <property type="entry name" value="AstE_AspA_cat"/>
    <property type="match status" value="1"/>
</dbReference>
<dbReference type="OrthoDB" id="9782876at2"/>
<reference evidence="7" key="1">
    <citation type="submission" date="2018-03" db="EMBL/GenBank/DDBJ databases">
        <authorList>
            <person name="Sun L."/>
            <person name="Liu H."/>
            <person name="Chen W."/>
            <person name="Huang K."/>
            <person name="Liu W."/>
            <person name="Gao X."/>
        </authorList>
    </citation>
    <scope>NUCLEOTIDE SEQUENCE [LARGE SCALE GENOMIC DNA]</scope>
    <source>
        <strain evidence="7">SH9</strain>
    </source>
</reference>
<dbReference type="Proteomes" id="UP000239772">
    <property type="component" value="Unassembled WGS sequence"/>
</dbReference>
<evidence type="ECO:0000256" key="4">
    <source>
        <dbReference type="ARBA" id="ARBA00022833"/>
    </source>
</evidence>